<dbReference type="SMART" id="SM00173">
    <property type="entry name" value="RAS"/>
    <property type="match status" value="1"/>
</dbReference>
<dbReference type="SMART" id="SM00175">
    <property type="entry name" value="RAB"/>
    <property type="match status" value="1"/>
</dbReference>
<evidence type="ECO:0000313" key="3">
    <source>
        <dbReference type="EMBL" id="KAK3094903.1"/>
    </source>
</evidence>
<protein>
    <submittedName>
        <fullName evidence="3">Uncharacterized protein</fullName>
    </submittedName>
</protein>
<dbReference type="Gene3D" id="3.40.50.300">
    <property type="entry name" value="P-loop containing nucleotide triphosphate hydrolases"/>
    <property type="match status" value="2"/>
</dbReference>
<dbReference type="GO" id="GO:0003924">
    <property type="term" value="F:GTPase activity"/>
    <property type="evidence" value="ECO:0007669"/>
    <property type="project" value="InterPro"/>
</dbReference>
<evidence type="ECO:0000256" key="1">
    <source>
        <dbReference type="ARBA" id="ARBA00022741"/>
    </source>
</evidence>
<organism evidence="3 4">
    <name type="scientific">Pinctada imbricata</name>
    <name type="common">Atlantic pearl-oyster</name>
    <name type="synonym">Pinctada martensii</name>
    <dbReference type="NCBI Taxonomy" id="66713"/>
    <lineage>
        <taxon>Eukaryota</taxon>
        <taxon>Metazoa</taxon>
        <taxon>Spiralia</taxon>
        <taxon>Lophotrochozoa</taxon>
        <taxon>Mollusca</taxon>
        <taxon>Bivalvia</taxon>
        <taxon>Autobranchia</taxon>
        <taxon>Pteriomorphia</taxon>
        <taxon>Pterioida</taxon>
        <taxon>Pterioidea</taxon>
        <taxon>Pteriidae</taxon>
        <taxon>Pinctada</taxon>
    </lineage>
</organism>
<dbReference type="AlphaFoldDB" id="A0AA88XZP3"/>
<dbReference type="InterPro" id="IPR050227">
    <property type="entry name" value="Rab"/>
</dbReference>
<keyword evidence="2" id="KW-0342">GTP-binding</keyword>
<comment type="caution">
    <text evidence="3">The sequence shown here is derived from an EMBL/GenBank/DDBJ whole genome shotgun (WGS) entry which is preliminary data.</text>
</comment>
<name>A0AA88XZP3_PINIB</name>
<evidence type="ECO:0000313" key="4">
    <source>
        <dbReference type="Proteomes" id="UP001186944"/>
    </source>
</evidence>
<dbReference type="Pfam" id="PF00071">
    <property type="entry name" value="Ras"/>
    <property type="match status" value="2"/>
</dbReference>
<dbReference type="PRINTS" id="PR00449">
    <property type="entry name" value="RASTRNSFRMNG"/>
</dbReference>
<keyword evidence="4" id="KW-1185">Reference proteome</keyword>
<dbReference type="PROSITE" id="PS51421">
    <property type="entry name" value="RAS"/>
    <property type="match status" value="1"/>
</dbReference>
<dbReference type="SUPFAM" id="SSF52540">
    <property type="entry name" value="P-loop containing nucleoside triphosphate hydrolases"/>
    <property type="match status" value="1"/>
</dbReference>
<dbReference type="InterPro" id="IPR001806">
    <property type="entry name" value="Small_GTPase"/>
</dbReference>
<dbReference type="EMBL" id="VSWD01000008">
    <property type="protein sequence ID" value="KAK3094903.1"/>
    <property type="molecule type" value="Genomic_DNA"/>
</dbReference>
<keyword evidence="1" id="KW-0547">Nucleotide-binding</keyword>
<dbReference type="Proteomes" id="UP001186944">
    <property type="component" value="Unassembled WGS sequence"/>
</dbReference>
<gene>
    <name evidence="3" type="ORF">FSP39_007700</name>
</gene>
<proteinExistence type="predicted"/>
<sequence>MPLTDNDTAATYKVLVLGDATVGKTALLRCLNGQNFIGKTRPTVAVDFIRKKFEVDGALIQLNIWDTAGQERFMSMTRQSYRNVKCVINTSCDYESVPIVMIGNKLDLSESRTVTISEAKKFTKKEMVFDFFETSAKSSENVYTAFHKLAYHVTEICNPKLMKSYHPKMIRPPEILEKTIKTRSPSLSKRKSAKCVIDLAGDRVIYIPEKTLPVGKHRHSFRKGNYKFSVRKKKKNQKFQCQCCAIS</sequence>
<evidence type="ECO:0000256" key="2">
    <source>
        <dbReference type="ARBA" id="ARBA00023134"/>
    </source>
</evidence>
<reference evidence="3" key="1">
    <citation type="submission" date="2019-08" db="EMBL/GenBank/DDBJ databases">
        <title>The improved chromosome-level genome for the pearl oyster Pinctada fucata martensii using PacBio sequencing and Hi-C.</title>
        <authorList>
            <person name="Zheng Z."/>
        </authorList>
    </citation>
    <scope>NUCLEOTIDE SEQUENCE</scope>
    <source>
        <strain evidence="3">ZZ-2019</strain>
        <tissue evidence="3">Adductor muscle</tissue>
    </source>
</reference>
<dbReference type="SMART" id="SM00176">
    <property type="entry name" value="RAN"/>
    <property type="match status" value="1"/>
</dbReference>
<dbReference type="PANTHER" id="PTHR47977">
    <property type="entry name" value="RAS-RELATED PROTEIN RAB"/>
    <property type="match status" value="1"/>
</dbReference>
<dbReference type="InterPro" id="IPR027417">
    <property type="entry name" value="P-loop_NTPase"/>
</dbReference>
<accession>A0AA88XZP3</accession>
<dbReference type="GO" id="GO:0005525">
    <property type="term" value="F:GTP binding"/>
    <property type="evidence" value="ECO:0007669"/>
    <property type="project" value="UniProtKB-KW"/>
</dbReference>
<dbReference type="NCBIfam" id="TIGR00231">
    <property type="entry name" value="small_GTP"/>
    <property type="match status" value="1"/>
</dbReference>
<dbReference type="PROSITE" id="PS51419">
    <property type="entry name" value="RAB"/>
    <property type="match status" value="1"/>
</dbReference>
<dbReference type="InterPro" id="IPR005225">
    <property type="entry name" value="Small_GTP-bd"/>
</dbReference>
<dbReference type="CDD" id="cd00154">
    <property type="entry name" value="Rab"/>
    <property type="match status" value="1"/>
</dbReference>
<dbReference type="SMART" id="SM00174">
    <property type="entry name" value="RHO"/>
    <property type="match status" value="1"/>
</dbReference>